<evidence type="ECO:0000256" key="3">
    <source>
        <dbReference type="PROSITE-ProRule" id="PRU00267"/>
    </source>
</evidence>
<reference evidence="5 6" key="1">
    <citation type="journal article" date="2013" name="Proc. Natl. Acad. Sci. U.S.A.">
        <title>Genome of an arbuscular mycorrhizal fungus provides insight into the oldest plant symbiosis.</title>
        <authorList>
            <person name="Tisserant E."/>
            <person name="Malbreil M."/>
            <person name="Kuo A."/>
            <person name="Kohler A."/>
            <person name="Symeonidi A."/>
            <person name="Balestrini R."/>
            <person name="Charron P."/>
            <person name="Duensing N."/>
            <person name="Frei Dit Frey N."/>
            <person name="Gianinazzi-Pearson V."/>
            <person name="Gilbert L.B."/>
            <person name="Handa Y."/>
            <person name="Herr J.R."/>
            <person name="Hijri M."/>
            <person name="Koul R."/>
            <person name="Kawaguchi M."/>
            <person name="Krajinski F."/>
            <person name="Lammers P.J."/>
            <person name="Masclaux F.G."/>
            <person name="Murat C."/>
            <person name="Morin E."/>
            <person name="Ndikumana S."/>
            <person name="Pagni M."/>
            <person name="Petitpierre D."/>
            <person name="Requena N."/>
            <person name="Rosikiewicz P."/>
            <person name="Riley R."/>
            <person name="Saito K."/>
            <person name="San Clemente H."/>
            <person name="Shapiro H."/>
            <person name="van Tuinen D."/>
            <person name="Becard G."/>
            <person name="Bonfante P."/>
            <person name="Paszkowski U."/>
            <person name="Shachar-Hill Y.Y."/>
            <person name="Tuskan G.A."/>
            <person name="Young P.W."/>
            <person name="Sanders I.R."/>
            <person name="Henrissat B."/>
            <person name="Rensing S.A."/>
            <person name="Grigoriev I.V."/>
            <person name="Corradi N."/>
            <person name="Roux C."/>
            <person name="Martin F."/>
        </authorList>
    </citation>
    <scope>NUCLEOTIDE SEQUENCE [LARGE SCALE GENOMIC DNA]</scope>
    <source>
        <strain evidence="5 6">DAOM 197198</strain>
    </source>
</reference>
<keyword evidence="6" id="KW-1185">Reference proteome</keyword>
<feature type="non-terminal residue" evidence="5">
    <location>
        <position position="1"/>
    </location>
</feature>
<protein>
    <recommendedName>
        <fullName evidence="4">HMG box domain-containing protein</fullName>
    </recommendedName>
</protein>
<evidence type="ECO:0000259" key="4">
    <source>
        <dbReference type="PROSITE" id="PS50118"/>
    </source>
</evidence>
<dbReference type="GO" id="GO:0030154">
    <property type="term" value="P:cell differentiation"/>
    <property type="evidence" value="ECO:0007669"/>
    <property type="project" value="TreeGrafter"/>
</dbReference>
<dbReference type="InterPro" id="IPR050140">
    <property type="entry name" value="SRY-related_HMG-box_TF-like"/>
</dbReference>
<evidence type="ECO:0000256" key="1">
    <source>
        <dbReference type="ARBA" id="ARBA00023125"/>
    </source>
</evidence>
<dbReference type="CDD" id="cd01389">
    <property type="entry name" value="HMG-box_ROX1-like"/>
    <property type="match status" value="1"/>
</dbReference>
<feature type="domain" description="HMG box" evidence="4">
    <location>
        <begin position="1"/>
        <end position="73"/>
    </location>
</feature>
<keyword evidence="3" id="KW-0539">Nucleus</keyword>
<feature type="DNA-binding region" description="HMG box" evidence="3">
    <location>
        <begin position="1"/>
        <end position="73"/>
    </location>
</feature>
<dbReference type="GO" id="GO:0001228">
    <property type="term" value="F:DNA-binding transcription activator activity, RNA polymerase II-specific"/>
    <property type="evidence" value="ECO:0007669"/>
    <property type="project" value="TreeGrafter"/>
</dbReference>
<reference evidence="5 6" key="2">
    <citation type="journal article" date="2018" name="New Phytol.">
        <title>High intraspecific genome diversity in the model arbuscular mycorrhizal symbiont Rhizophagus irregularis.</title>
        <authorList>
            <person name="Chen E.C.H."/>
            <person name="Morin E."/>
            <person name="Beaudet D."/>
            <person name="Noel J."/>
            <person name="Yildirir G."/>
            <person name="Ndikumana S."/>
            <person name="Charron P."/>
            <person name="St-Onge C."/>
            <person name="Giorgi J."/>
            <person name="Kruger M."/>
            <person name="Marton T."/>
            <person name="Ropars J."/>
            <person name="Grigoriev I.V."/>
            <person name="Hainaut M."/>
            <person name="Henrissat B."/>
            <person name="Roux C."/>
            <person name="Martin F."/>
            <person name="Corradi N."/>
        </authorList>
    </citation>
    <scope>NUCLEOTIDE SEQUENCE [LARGE SCALE GENOMIC DNA]</scope>
    <source>
        <strain evidence="5 6">DAOM 197198</strain>
    </source>
</reference>
<gene>
    <name evidence="5" type="ORF">GLOIN_2v1427848</name>
</gene>
<feature type="non-terminal residue" evidence="5">
    <location>
        <position position="78"/>
    </location>
</feature>
<dbReference type="InterPro" id="IPR036910">
    <property type="entry name" value="HMG_box_dom_sf"/>
</dbReference>
<comment type="caution">
    <text evidence="5">The sequence shown here is derived from an EMBL/GenBank/DDBJ whole genome shotgun (WGS) entry which is preliminary data.</text>
</comment>
<dbReference type="VEuPathDB" id="FungiDB:RhiirFUN_011033"/>
<dbReference type="PANTHER" id="PTHR10270:SF161">
    <property type="entry name" value="SEX-DETERMINING REGION Y PROTEIN"/>
    <property type="match status" value="1"/>
</dbReference>
<dbReference type="GO" id="GO:0005634">
    <property type="term" value="C:nucleus"/>
    <property type="evidence" value="ECO:0007669"/>
    <property type="project" value="UniProtKB-UniRule"/>
</dbReference>
<dbReference type="PROSITE" id="PS50118">
    <property type="entry name" value="HMG_BOX_2"/>
    <property type="match status" value="1"/>
</dbReference>
<sequence length="78" mass="9478">RPPNCFFIYRRNKQAELKAFYQLTQGRTNEKSAKISKFIAEEWRNEPENVKDLFKTMAREAERLHAIKNPNYTYRPRQ</sequence>
<dbReference type="InterPro" id="IPR009071">
    <property type="entry name" value="HMG_box_dom"/>
</dbReference>
<dbReference type="EMBL" id="AUPC02000120">
    <property type="protein sequence ID" value="POG70507.1"/>
    <property type="molecule type" value="Genomic_DNA"/>
</dbReference>
<dbReference type="GO" id="GO:0000978">
    <property type="term" value="F:RNA polymerase II cis-regulatory region sequence-specific DNA binding"/>
    <property type="evidence" value="ECO:0007669"/>
    <property type="project" value="TreeGrafter"/>
</dbReference>
<dbReference type="PANTHER" id="PTHR10270">
    <property type="entry name" value="SOX TRANSCRIPTION FACTOR"/>
    <property type="match status" value="1"/>
</dbReference>
<organism evidence="5 6">
    <name type="scientific">Rhizophagus irregularis (strain DAOM 181602 / DAOM 197198 / MUCL 43194)</name>
    <name type="common">Arbuscular mycorrhizal fungus</name>
    <name type="synonym">Glomus intraradices</name>
    <dbReference type="NCBI Taxonomy" id="747089"/>
    <lineage>
        <taxon>Eukaryota</taxon>
        <taxon>Fungi</taxon>
        <taxon>Fungi incertae sedis</taxon>
        <taxon>Mucoromycota</taxon>
        <taxon>Glomeromycotina</taxon>
        <taxon>Glomeromycetes</taxon>
        <taxon>Glomerales</taxon>
        <taxon>Glomeraceae</taxon>
        <taxon>Rhizophagus</taxon>
    </lineage>
</organism>
<accession>A0A2P4PYN7</accession>
<evidence type="ECO:0000313" key="6">
    <source>
        <dbReference type="Proteomes" id="UP000018888"/>
    </source>
</evidence>
<keyword evidence="1 3" id="KW-0238">DNA-binding</keyword>
<dbReference type="Proteomes" id="UP000018888">
    <property type="component" value="Unassembled WGS sequence"/>
</dbReference>
<dbReference type="SUPFAM" id="SSF47095">
    <property type="entry name" value="HMG-box"/>
    <property type="match status" value="1"/>
</dbReference>
<dbReference type="Gene3D" id="1.10.30.10">
    <property type="entry name" value="High mobility group box domain"/>
    <property type="match status" value="1"/>
</dbReference>
<dbReference type="AlphaFoldDB" id="A0A2P4PYN7"/>
<dbReference type="SMART" id="SM00398">
    <property type="entry name" value="HMG"/>
    <property type="match status" value="1"/>
</dbReference>
<keyword evidence="2" id="KW-0804">Transcription</keyword>
<name>A0A2P4PYN7_RHIID</name>
<proteinExistence type="predicted"/>
<evidence type="ECO:0000313" key="5">
    <source>
        <dbReference type="EMBL" id="POG70507.1"/>
    </source>
</evidence>
<dbReference type="Pfam" id="PF00505">
    <property type="entry name" value="HMG_box"/>
    <property type="match status" value="1"/>
</dbReference>
<evidence type="ECO:0000256" key="2">
    <source>
        <dbReference type="ARBA" id="ARBA00023163"/>
    </source>
</evidence>